<evidence type="ECO:0000313" key="7">
    <source>
        <dbReference type="EMBL" id="MDZ7277290.1"/>
    </source>
</evidence>
<dbReference type="Pfam" id="PF00691">
    <property type="entry name" value="OmpA"/>
    <property type="match status" value="1"/>
</dbReference>
<feature type="domain" description="OmpA-like" evidence="6">
    <location>
        <begin position="166"/>
        <end position="292"/>
    </location>
</feature>
<organism evidence="7 8">
    <name type="scientific">Pantoea eucrina</name>
    <dbReference type="NCBI Taxonomy" id="472693"/>
    <lineage>
        <taxon>Bacteria</taxon>
        <taxon>Pseudomonadati</taxon>
        <taxon>Pseudomonadota</taxon>
        <taxon>Gammaproteobacteria</taxon>
        <taxon>Enterobacterales</taxon>
        <taxon>Erwiniaceae</taxon>
        <taxon>Pantoea</taxon>
    </lineage>
</organism>
<dbReference type="InterPro" id="IPR006664">
    <property type="entry name" value="OMP_bac"/>
</dbReference>
<dbReference type="InterPro" id="IPR050330">
    <property type="entry name" value="Bact_OuterMem_StrucFunc"/>
</dbReference>
<keyword evidence="8" id="KW-1185">Reference proteome</keyword>
<evidence type="ECO:0000256" key="1">
    <source>
        <dbReference type="ARBA" id="ARBA00004442"/>
    </source>
</evidence>
<evidence type="ECO:0000313" key="8">
    <source>
        <dbReference type="Proteomes" id="UP001288620"/>
    </source>
</evidence>
<dbReference type="PANTHER" id="PTHR30329">
    <property type="entry name" value="STATOR ELEMENT OF FLAGELLAR MOTOR COMPLEX"/>
    <property type="match status" value="1"/>
</dbReference>
<dbReference type="Proteomes" id="UP001288620">
    <property type="component" value="Unassembled WGS sequence"/>
</dbReference>
<keyword evidence="5" id="KW-0732">Signal</keyword>
<dbReference type="RefSeq" id="WP_322541412.1">
    <property type="nucleotide sequence ID" value="NZ_JAOBTT010000001.1"/>
</dbReference>
<keyword evidence="3" id="KW-0998">Cell outer membrane</keyword>
<reference evidence="8" key="1">
    <citation type="submission" date="2023-07" db="EMBL/GenBank/DDBJ databases">
        <title>Structural and functional analysis of rice phyllospheric bacteria for their antimicrobial properties and defense elicitation against blast disease.</title>
        <authorList>
            <person name="Sahu K.P."/>
            <person name="Asharani P."/>
            <person name="Kumar M."/>
            <person name="Reddy B."/>
            <person name="Kumar A."/>
        </authorList>
    </citation>
    <scope>NUCLEOTIDE SEQUENCE [LARGE SCALE GENOMIC DNA]</scope>
    <source>
        <strain evidence="8">OsEp_Plm_30P10</strain>
    </source>
</reference>
<dbReference type="InterPro" id="IPR006665">
    <property type="entry name" value="OmpA-like"/>
</dbReference>
<accession>A0ABU5LBH6</accession>
<protein>
    <submittedName>
        <fullName evidence="7">OmpA family protein</fullName>
    </submittedName>
</protein>
<keyword evidence="2 4" id="KW-0472">Membrane</keyword>
<dbReference type="PRINTS" id="PR01021">
    <property type="entry name" value="OMPADOMAIN"/>
</dbReference>
<dbReference type="EMBL" id="JAOBTT010000001">
    <property type="protein sequence ID" value="MDZ7277290.1"/>
    <property type="molecule type" value="Genomic_DNA"/>
</dbReference>
<sequence>MRSKKKSTLAIMAALCTMVTGSVHAGSLFGEAWKTPPAVADNQTRIVYYFPVDSEAKAVANIYVDGEFHTSLVSGGYTEFCLAPGMHSLGSFTRDAPGYEGKKRQPWRDNLAAGKTFYIRANLDDTGRPLVSNAQEAEQQLTALRKQTHLLSRASSVIACQTNAYESHADYVFSSDLLFKFGSASSSDISRDGREAMQQFVTLLKKEDKENKRIVVTGFTDPIGSAAANFTLGLRRAEAVKTLLVANGLSAGDIITQSMGETQVSKVCNGSRKEQKTCYRDERRVVISVENN</sequence>
<dbReference type="CDD" id="cd07185">
    <property type="entry name" value="OmpA_C-like"/>
    <property type="match status" value="1"/>
</dbReference>
<feature type="signal peptide" evidence="5">
    <location>
        <begin position="1"/>
        <end position="25"/>
    </location>
</feature>
<dbReference type="PANTHER" id="PTHR30329:SF21">
    <property type="entry name" value="LIPOPROTEIN YIAD-RELATED"/>
    <property type="match status" value="1"/>
</dbReference>
<proteinExistence type="predicted"/>
<evidence type="ECO:0000256" key="2">
    <source>
        <dbReference type="ARBA" id="ARBA00023136"/>
    </source>
</evidence>
<comment type="caution">
    <text evidence="7">The sequence shown here is derived from an EMBL/GenBank/DDBJ whole genome shotgun (WGS) entry which is preliminary data.</text>
</comment>
<evidence type="ECO:0000256" key="4">
    <source>
        <dbReference type="PROSITE-ProRule" id="PRU00473"/>
    </source>
</evidence>
<feature type="chain" id="PRO_5046866153" evidence="5">
    <location>
        <begin position="26"/>
        <end position="292"/>
    </location>
</feature>
<evidence type="ECO:0000259" key="6">
    <source>
        <dbReference type="PROSITE" id="PS51123"/>
    </source>
</evidence>
<dbReference type="SUPFAM" id="SSF103088">
    <property type="entry name" value="OmpA-like"/>
    <property type="match status" value="1"/>
</dbReference>
<comment type="subcellular location">
    <subcellularLocation>
        <location evidence="1">Cell outer membrane</location>
    </subcellularLocation>
</comment>
<name>A0ABU5LBH6_9GAMM</name>
<gene>
    <name evidence="7" type="ORF">N4G40_03205</name>
</gene>
<evidence type="ECO:0000256" key="5">
    <source>
        <dbReference type="SAM" id="SignalP"/>
    </source>
</evidence>
<dbReference type="InterPro" id="IPR036737">
    <property type="entry name" value="OmpA-like_sf"/>
</dbReference>
<dbReference type="PROSITE" id="PS51123">
    <property type="entry name" value="OMPA_2"/>
    <property type="match status" value="1"/>
</dbReference>
<evidence type="ECO:0000256" key="3">
    <source>
        <dbReference type="ARBA" id="ARBA00023237"/>
    </source>
</evidence>
<dbReference type="Gene3D" id="3.30.1330.60">
    <property type="entry name" value="OmpA-like domain"/>
    <property type="match status" value="1"/>
</dbReference>